<protein>
    <submittedName>
        <fullName evidence="1">Uncharacterized protein</fullName>
    </submittedName>
</protein>
<gene>
    <name evidence="1" type="ORF">T03_4592</name>
</gene>
<dbReference type="Proteomes" id="UP000054653">
    <property type="component" value="Unassembled WGS sequence"/>
</dbReference>
<proteinExistence type="predicted"/>
<organism evidence="1 2">
    <name type="scientific">Trichinella britovi</name>
    <name type="common">Parasitic roundworm</name>
    <dbReference type="NCBI Taxonomy" id="45882"/>
    <lineage>
        <taxon>Eukaryota</taxon>
        <taxon>Metazoa</taxon>
        <taxon>Ecdysozoa</taxon>
        <taxon>Nematoda</taxon>
        <taxon>Enoplea</taxon>
        <taxon>Dorylaimia</taxon>
        <taxon>Trichinellida</taxon>
        <taxon>Trichinellidae</taxon>
        <taxon>Trichinella</taxon>
    </lineage>
</organism>
<comment type="caution">
    <text evidence="1">The sequence shown here is derived from an EMBL/GenBank/DDBJ whole genome shotgun (WGS) entry which is preliminary data.</text>
</comment>
<dbReference type="EMBL" id="JYDI01000238">
    <property type="protein sequence ID" value="KRY47568.1"/>
    <property type="molecule type" value="Genomic_DNA"/>
</dbReference>
<dbReference type="AlphaFoldDB" id="A0A0V1CEB4"/>
<dbReference type="OrthoDB" id="5937446at2759"/>
<evidence type="ECO:0000313" key="2">
    <source>
        <dbReference type="Proteomes" id="UP000054653"/>
    </source>
</evidence>
<evidence type="ECO:0000313" key="1">
    <source>
        <dbReference type="EMBL" id="KRY47568.1"/>
    </source>
</evidence>
<accession>A0A0V1CEB4</accession>
<name>A0A0V1CEB4_TRIBR</name>
<reference evidence="1 2" key="1">
    <citation type="submission" date="2015-01" db="EMBL/GenBank/DDBJ databases">
        <title>Evolution of Trichinella species and genotypes.</title>
        <authorList>
            <person name="Korhonen P.K."/>
            <person name="Edoardo P."/>
            <person name="Giuseppe L.R."/>
            <person name="Gasser R.B."/>
        </authorList>
    </citation>
    <scope>NUCLEOTIDE SEQUENCE [LARGE SCALE GENOMIC DNA]</scope>
    <source>
        <strain evidence="1">ISS120</strain>
    </source>
</reference>
<keyword evidence="2" id="KW-1185">Reference proteome</keyword>
<sequence>MKLADAYKCNQGIRFSISRLPRIEDIMRLSYASSEINAMAQNYIRFIFEEFYFNLTSYLLLSLTNINAFLYRSKSQSMSTRIIANDYTMPENMQVGAEIRRILGSRDGENIFRKPTLSGVLQLDGMI</sequence>